<dbReference type="NCBIfam" id="TIGR01439">
    <property type="entry name" value="lp_hng_hel_AbrB"/>
    <property type="match status" value="1"/>
</dbReference>
<dbReference type="SMART" id="SM00966">
    <property type="entry name" value="SpoVT_AbrB"/>
    <property type="match status" value="1"/>
</dbReference>
<protein>
    <submittedName>
        <fullName evidence="2">Looped-hinge helix DNA binding domain-containing protein, AbrB family</fullName>
    </submittedName>
</protein>
<sequence>MQTQAAKLSSKGNIAIPKEIIARRRWKTGQKLELIDTEEGILLKAAPAFKSTRLDDVAGMLRHSGKTVSLKEMEEAVRQGAQERK</sequence>
<reference evidence="2 3" key="1">
    <citation type="submission" date="2017-01" db="EMBL/GenBank/DDBJ databases">
        <title>The cable genome- insights into the physiology and evolution of filamentous bacteria capable of sulfide oxidation via long distance electron transfer.</title>
        <authorList>
            <person name="Schreiber L."/>
            <person name="Bjerg J.T."/>
            <person name="Boggild A."/>
            <person name="Van De Vossenberg J."/>
            <person name="Meysman F."/>
            <person name="Nielsen L.P."/>
            <person name="Schramm A."/>
            <person name="Kjeldsen K.U."/>
        </authorList>
    </citation>
    <scope>NUCLEOTIDE SEQUENCE [LARGE SCALE GENOMIC DNA]</scope>
    <source>
        <strain evidence="2">A5</strain>
    </source>
</reference>
<gene>
    <name evidence="2" type="ORF">VU01_10544</name>
</gene>
<evidence type="ECO:0000259" key="1">
    <source>
        <dbReference type="SMART" id="SM00966"/>
    </source>
</evidence>
<feature type="domain" description="SpoVT-AbrB" evidence="1">
    <location>
        <begin position="6"/>
        <end position="51"/>
    </location>
</feature>
<dbReference type="SUPFAM" id="SSF89447">
    <property type="entry name" value="AbrB/MazE/MraZ-like"/>
    <property type="match status" value="1"/>
</dbReference>
<dbReference type="InterPro" id="IPR037914">
    <property type="entry name" value="SpoVT-AbrB_sf"/>
</dbReference>
<keyword evidence="3" id="KW-1185">Reference proteome</keyword>
<organism evidence="2 3">
    <name type="scientific">Candidatus Electrothrix marina</name>
    <dbReference type="NCBI Taxonomy" id="1859130"/>
    <lineage>
        <taxon>Bacteria</taxon>
        <taxon>Pseudomonadati</taxon>
        <taxon>Thermodesulfobacteriota</taxon>
        <taxon>Desulfobulbia</taxon>
        <taxon>Desulfobulbales</taxon>
        <taxon>Desulfobulbaceae</taxon>
        <taxon>Candidatus Electrothrix</taxon>
    </lineage>
</organism>
<accession>A0A444JFT9</accession>
<dbReference type="InterPro" id="IPR007159">
    <property type="entry name" value="SpoVT-AbrB_dom"/>
</dbReference>
<comment type="caution">
    <text evidence="2">The sequence shown here is derived from an EMBL/GenBank/DDBJ whole genome shotgun (WGS) entry which is preliminary data.</text>
</comment>
<name>A0A444JFT9_9BACT</name>
<dbReference type="GO" id="GO:0003677">
    <property type="term" value="F:DNA binding"/>
    <property type="evidence" value="ECO:0007669"/>
    <property type="project" value="InterPro"/>
</dbReference>
<proteinExistence type="predicted"/>
<evidence type="ECO:0000313" key="3">
    <source>
        <dbReference type="Proteomes" id="UP000288892"/>
    </source>
</evidence>
<dbReference type="Proteomes" id="UP000288892">
    <property type="component" value="Unassembled WGS sequence"/>
</dbReference>
<dbReference type="AlphaFoldDB" id="A0A444JFT9"/>
<dbReference type="Gene3D" id="2.10.260.10">
    <property type="match status" value="1"/>
</dbReference>
<evidence type="ECO:0000313" key="2">
    <source>
        <dbReference type="EMBL" id="RWX51980.1"/>
    </source>
</evidence>
<dbReference type="EMBL" id="MTKS01000054">
    <property type="protein sequence ID" value="RWX51980.1"/>
    <property type="molecule type" value="Genomic_DNA"/>
</dbReference>